<dbReference type="InterPro" id="IPR002645">
    <property type="entry name" value="STAS_dom"/>
</dbReference>
<dbReference type="PANTHER" id="PTHR33495:SF2">
    <property type="entry name" value="ANTI-SIGMA FACTOR ANTAGONIST TM_1081-RELATED"/>
    <property type="match status" value="1"/>
</dbReference>
<evidence type="ECO:0000259" key="3">
    <source>
        <dbReference type="PROSITE" id="PS50801"/>
    </source>
</evidence>
<proteinExistence type="inferred from homology"/>
<evidence type="ECO:0000256" key="1">
    <source>
        <dbReference type="ARBA" id="ARBA00009013"/>
    </source>
</evidence>
<feature type="domain" description="STAS" evidence="3">
    <location>
        <begin position="18"/>
        <end position="115"/>
    </location>
</feature>
<dbReference type="NCBIfam" id="TIGR00377">
    <property type="entry name" value="ant_ant_sig"/>
    <property type="match status" value="1"/>
</dbReference>
<dbReference type="PANTHER" id="PTHR33495">
    <property type="entry name" value="ANTI-SIGMA FACTOR ANTAGONIST TM_1081-RELATED-RELATED"/>
    <property type="match status" value="1"/>
</dbReference>
<gene>
    <name evidence="4" type="ORF">GCM10010346_31470</name>
</gene>
<sequence length="127" mass="13364">MPVERLVITPAVVERDAVLALAGELDMGCEDLLAEAVGEMLGAGYRRVVLDCAEISFCDSRGFSALLVTRQTIQDAEGALALAAVPERLQNLLTLVGAEEIFTIASTVEQARLLLAGSPDGPRAEPA</sequence>
<evidence type="ECO:0000313" key="4">
    <source>
        <dbReference type="EMBL" id="GHB05973.1"/>
    </source>
</evidence>
<dbReference type="RefSeq" id="WP_138896051.1">
    <property type="nucleotide sequence ID" value="NZ_BMVO01000008.1"/>
</dbReference>
<reference evidence="5" key="1">
    <citation type="journal article" date="2019" name="Int. J. Syst. Evol. Microbiol.">
        <title>The Global Catalogue of Microorganisms (GCM) 10K type strain sequencing project: providing services to taxonomists for standard genome sequencing and annotation.</title>
        <authorList>
            <consortium name="The Broad Institute Genomics Platform"/>
            <consortium name="The Broad Institute Genome Sequencing Center for Infectious Disease"/>
            <person name="Wu L."/>
            <person name="Ma J."/>
        </authorList>
    </citation>
    <scope>NUCLEOTIDE SEQUENCE [LARGE SCALE GENOMIC DNA]</scope>
    <source>
        <strain evidence="5">JCM 4737</strain>
    </source>
</reference>
<dbReference type="PROSITE" id="PS50801">
    <property type="entry name" value="STAS"/>
    <property type="match status" value="1"/>
</dbReference>
<dbReference type="CDD" id="cd07043">
    <property type="entry name" value="STAS_anti-anti-sigma_factors"/>
    <property type="match status" value="1"/>
</dbReference>
<dbReference type="InterPro" id="IPR003658">
    <property type="entry name" value="Anti-sigma_ant"/>
</dbReference>
<comment type="caution">
    <text evidence="4">The sequence shown here is derived from an EMBL/GenBank/DDBJ whole genome shotgun (WGS) entry which is preliminary data.</text>
</comment>
<comment type="similarity">
    <text evidence="1 2">Belongs to the anti-sigma-factor antagonist family.</text>
</comment>
<dbReference type="InterPro" id="IPR036513">
    <property type="entry name" value="STAS_dom_sf"/>
</dbReference>
<evidence type="ECO:0000256" key="2">
    <source>
        <dbReference type="RuleBase" id="RU003749"/>
    </source>
</evidence>
<organism evidence="4 5">
    <name type="scientific">Streptomyces chryseus</name>
    <dbReference type="NCBI Taxonomy" id="68186"/>
    <lineage>
        <taxon>Bacteria</taxon>
        <taxon>Bacillati</taxon>
        <taxon>Actinomycetota</taxon>
        <taxon>Actinomycetes</taxon>
        <taxon>Kitasatosporales</taxon>
        <taxon>Streptomycetaceae</taxon>
        <taxon>Streptomyces</taxon>
    </lineage>
</organism>
<protein>
    <recommendedName>
        <fullName evidence="2">Anti-sigma factor antagonist</fullName>
    </recommendedName>
</protein>
<name>A0ABQ3DP54_9ACTN</name>
<dbReference type="SUPFAM" id="SSF52091">
    <property type="entry name" value="SpoIIaa-like"/>
    <property type="match status" value="1"/>
</dbReference>
<dbReference type="Gene3D" id="3.30.750.24">
    <property type="entry name" value="STAS domain"/>
    <property type="match status" value="1"/>
</dbReference>
<accession>A0ABQ3DP54</accession>
<keyword evidence="5" id="KW-1185">Reference proteome</keyword>
<dbReference type="Proteomes" id="UP000599437">
    <property type="component" value="Unassembled WGS sequence"/>
</dbReference>
<evidence type="ECO:0000313" key="5">
    <source>
        <dbReference type="Proteomes" id="UP000599437"/>
    </source>
</evidence>
<dbReference type="Pfam" id="PF01740">
    <property type="entry name" value="STAS"/>
    <property type="match status" value="1"/>
</dbReference>
<dbReference type="EMBL" id="BMVO01000008">
    <property type="protein sequence ID" value="GHB05973.1"/>
    <property type="molecule type" value="Genomic_DNA"/>
</dbReference>